<evidence type="ECO:0000313" key="2">
    <source>
        <dbReference type="Proteomes" id="UP000828390"/>
    </source>
</evidence>
<dbReference type="Proteomes" id="UP000828390">
    <property type="component" value="Unassembled WGS sequence"/>
</dbReference>
<organism evidence="1 2">
    <name type="scientific">Dreissena polymorpha</name>
    <name type="common">Zebra mussel</name>
    <name type="synonym">Mytilus polymorpha</name>
    <dbReference type="NCBI Taxonomy" id="45954"/>
    <lineage>
        <taxon>Eukaryota</taxon>
        <taxon>Metazoa</taxon>
        <taxon>Spiralia</taxon>
        <taxon>Lophotrochozoa</taxon>
        <taxon>Mollusca</taxon>
        <taxon>Bivalvia</taxon>
        <taxon>Autobranchia</taxon>
        <taxon>Heteroconchia</taxon>
        <taxon>Euheterodonta</taxon>
        <taxon>Imparidentia</taxon>
        <taxon>Neoheterodontei</taxon>
        <taxon>Myida</taxon>
        <taxon>Dreissenoidea</taxon>
        <taxon>Dreissenidae</taxon>
        <taxon>Dreissena</taxon>
    </lineage>
</organism>
<reference evidence="1" key="1">
    <citation type="journal article" date="2019" name="bioRxiv">
        <title>The Genome of the Zebra Mussel, Dreissena polymorpha: A Resource for Invasive Species Research.</title>
        <authorList>
            <person name="McCartney M.A."/>
            <person name="Auch B."/>
            <person name="Kono T."/>
            <person name="Mallez S."/>
            <person name="Zhang Y."/>
            <person name="Obille A."/>
            <person name="Becker A."/>
            <person name="Abrahante J.E."/>
            <person name="Garbe J."/>
            <person name="Badalamenti J.P."/>
            <person name="Herman A."/>
            <person name="Mangelson H."/>
            <person name="Liachko I."/>
            <person name="Sullivan S."/>
            <person name="Sone E.D."/>
            <person name="Koren S."/>
            <person name="Silverstein K.A.T."/>
            <person name="Beckman K.B."/>
            <person name="Gohl D.M."/>
        </authorList>
    </citation>
    <scope>NUCLEOTIDE SEQUENCE</scope>
    <source>
        <strain evidence="1">Duluth1</strain>
        <tissue evidence="1">Whole animal</tissue>
    </source>
</reference>
<dbReference type="AlphaFoldDB" id="A0A9D4JI00"/>
<sequence length="73" mass="8744">MYWLFEGKCIKPVDEELVEMALKVAREKDPKTKQKLSKPVDELLDYACNFEKASYGIDNITFLGYYYYYNCYF</sequence>
<evidence type="ECO:0000313" key="1">
    <source>
        <dbReference type="EMBL" id="KAH3812675.1"/>
    </source>
</evidence>
<proteinExistence type="predicted"/>
<reference evidence="1" key="2">
    <citation type="submission" date="2020-11" db="EMBL/GenBank/DDBJ databases">
        <authorList>
            <person name="McCartney M.A."/>
            <person name="Auch B."/>
            <person name="Kono T."/>
            <person name="Mallez S."/>
            <person name="Becker A."/>
            <person name="Gohl D.M."/>
            <person name="Silverstein K.A.T."/>
            <person name="Koren S."/>
            <person name="Bechman K.B."/>
            <person name="Herman A."/>
            <person name="Abrahante J.E."/>
            <person name="Garbe J."/>
        </authorList>
    </citation>
    <scope>NUCLEOTIDE SEQUENCE</scope>
    <source>
        <strain evidence="1">Duluth1</strain>
        <tissue evidence="1">Whole animal</tissue>
    </source>
</reference>
<accession>A0A9D4JI00</accession>
<comment type="caution">
    <text evidence="1">The sequence shown here is derived from an EMBL/GenBank/DDBJ whole genome shotgun (WGS) entry which is preliminary data.</text>
</comment>
<name>A0A9D4JI00_DREPO</name>
<gene>
    <name evidence="1" type="ORF">DPMN_141113</name>
</gene>
<keyword evidence="2" id="KW-1185">Reference proteome</keyword>
<dbReference type="EMBL" id="JAIWYP010000006">
    <property type="protein sequence ID" value="KAH3812675.1"/>
    <property type="molecule type" value="Genomic_DNA"/>
</dbReference>
<protein>
    <submittedName>
        <fullName evidence="1">Uncharacterized protein</fullName>
    </submittedName>
</protein>